<dbReference type="PRINTS" id="PR00502">
    <property type="entry name" value="NUDIXFAMILY"/>
</dbReference>
<dbReference type="InterPro" id="IPR000086">
    <property type="entry name" value="NUDIX_hydrolase_dom"/>
</dbReference>
<proteinExistence type="evidence at protein level"/>
<dbReference type="InterPro" id="IPR015797">
    <property type="entry name" value="NUDIX_hydrolase-like_dom_sf"/>
</dbReference>
<dbReference type="FunFam" id="3.90.79.10:FF:000032">
    <property type="entry name" value="Nudix hydrolase 25"/>
    <property type="match status" value="1"/>
</dbReference>
<dbReference type="PROSITE" id="PS51462">
    <property type="entry name" value="NUDIX"/>
    <property type="match status" value="1"/>
</dbReference>
<keyword evidence="5" id="KW-0460">Magnesium</keyword>
<evidence type="ECO:0000256" key="3">
    <source>
        <dbReference type="ARBA" id="ARBA00022723"/>
    </source>
</evidence>
<protein>
    <recommendedName>
        <fullName evidence="8">Nudix hydrolase domain-containing protein</fullName>
    </recommendedName>
</protein>
<dbReference type="GO" id="GO:0019693">
    <property type="term" value="P:ribose phosphate metabolic process"/>
    <property type="evidence" value="ECO:0000318"/>
    <property type="project" value="GO_Central"/>
</dbReference>
<dbReference type="PANTHER" id="PTHR11839:SF22">
    <property type="entry name" value="NUDIX HYDROLASE 26, CHLOROPLASTIC"/>
    <property type="match status" value="1"/>
</dbReference>
<accession>A0A804UNF4</accession>
<dbReference type="GO" id="GO:0008893">
    <property type="term" value="F:guanosine-3',5'-bis(diphosphate) 3'-diphosphatase activity"/>
    <property type="evidence" value="ECO:0000318"/>
    <property type="project" value="GO_Central"/>
</dbReference>
<dbReference type="InterPro" id="IPR020084">
    <property type="entry name" value="NUDIX_hydrolase_CS"/>
</dbReference>
<dbReference type="CDD" id="cd03671">
    <property type="entry name" value="NUDIX_Ap4A_hydrolase_plant_like"/>
    <property type="match status" value="1"/>
</dbReference>
<dbReference type="PANTHER" id="PTHR11839">
    <property type="entry name" value="UDP/ADP-SUGAR PYROPHOSPHATASE"/>
    <property type="match status" value="1"/>
</dbReference>
<dbReference type="Proteomes" id="UP000007305">
    <property type="component" value="Chromosome 10"/>
</dbReference>
<evidence type="ECO:0007829" key="11">
    <source>
        <dbReference type="PeptideAtlas" id="A0A804UNF4"/>
    </source>
</evidence>
<dbReference type="Gene3D" id="3.90.79.10">
    <property type="entry name" value="Nucleoside Triphosphate Pyrophosphohydrolase"/>
    <property type="match status" value="1"/>
</dbReference>
<dbReference type="FunCoup" id="A0A804UNF4">
    <property type="interactions" value="40"/>
</dbReference>
<dbReference type="GO" id="GO:0006753">
    <property type="term" value="P:nucleoside phosphate metabolic process"/>
    <property type="evidence" value="ECO:0000318"/>
    <property type="project" value="GO_Central"/>
</dbReference>
<dbReference type="Pfam" id="PF00293">
    <property type="entry name" value="NUDIX"/>
    <property type="match status" value="1"/>
</dbReference>
<comment type="similarity">
    <text evidence="2 7">Belongs to the Nudix hydrolase family.</text>
</comment>
<keyword evidence="10" id="KW-1185">Reference proteome</keyword>
<dbReference type="PROSITE" id="PS00893">
    <property type="entry name" value="NUDIX_BOX"/>
    <property type="match status" value="1"/>
</dbReference>
<reference evidence="9" key="3">
    <citation type="submission" date="2021-05" db="UniProtKB">
        <authorList>
            <consortium name="EnsemblPlants"/>
        </authorList>
    </citation>
    <scope>IDENTIFICATION</scope>
    <source>
        <strain evidence="9">cv. B73</strain>
    </source>
</reference>
<dbReference type="InterPro" id="IPR022927">
    <property type="entry name" value="RppH"/>
</dbReference>
<dbReference type="GO" id="GO:0009507">
    <property type="term" value="C:chloroplast"/>
    <property type="evidence" value="ECO:0000318"/>
    <property type="project" value="GO_Central"/>
</dbReference>
<evidence type="ECO:0000259" key="8">
    <source>
        <dbReference type="PROSITE" id="PS51462"/>
    </source>
</evidence>
<evidence type="ECO:0000313" key="10">
    <source>
        <dbReference type="Proteomes" id="UP000007305"/>
    </source>
</evidence>
<reference evidence="10" key="1">
    <citation type="journal article" date="2009" name="Science">
        <title>The B73 maize genome: complexity, diversity, and dynamics.</title>
        <authorList>
            <person name="Schnable P.S."/>
            <person name="Ware D."/>
            <person name="Fulton R.S."/>
            <person name="Stein J.C."/>
            <person name="Wei F."/>
            <person name="Pasternak S."/>
            <person name="Liang C."/>
            <person name="Zhang J."/>
            <person name="Fulton L."/>
            <person name="Graves T.A."/>
            <person name="Minx P."/>
            <person name="Reily A.D."/>
            <person name="Courtney L."/>
            <person name="Kruchowski S.S."/>
            <person name="Tomlinson C."/>
            <person name="Strong C."/>
            <person name="Delehaunty K."/>
            <person name="Fronick C."/>
            <person name="Courtney B."/>
            <person name="Rock S.M."/>
            <person name="Belter E."/>
            <person name="Du F."/>
            <person name="Kim K."/>
            <person name="Abbott R.M."/>
            <person name="Cotton M."/>
            <person name="Levy A."/>
            <person name="Marchetto P."/>
            <person name="Ochoa K."/>
            <person name="Jackson S.M."/>
            <person name="Gillam B."/>
            <person name="Chen W."/>
            <person name="Yan L."/>
            <person name="Higginbotham J."/>
            <person name="Cardenas M."/>
            <person name="Waligorski J."/>
            <person name="Applebaum E."/>
            <person name="Phelps L."/>
            <person name="Falcone J."/>
            <person name="Kanchi K."/>
            <person name="Thane T."/>
            <person name="Scimone A."/>
            <person name="Thane N."/>
            <person name="Henke J."/>
            <person name="Wang T."/>
            <person name="Ruppert J."/>
            <person name="Shah N."/>
            <person name="Rotter K."/>
            <person name="Hodges J."/>
            <person name="Ingenthron E."/>
            <person name="Cordes M."/>
            <person name="Kohlberg S."/>
            <person name="Sgro J."/>
            <person name="Delgado B."/>
            <person name="Mead K."/>
            <person name="Chinwalla A."/>
            <person name="Leonard S."/>
            <person name="Crouse K."/>
            <person name="Collura K."/>
            <person name="Kudrna D."/>
            <person name="Currie J."/>
            <person name="He R."/>
            <person name="Angelova A."/>
            <person name="Rajasekar S."/>
            <person name="Mueller T."/>
            <person name="Lomeli R."/>
            <person name="Scara G."/>
            <person name="Ko A."/>
            <person name="Delaney K."/>
            <person name="Wissotski M."/>
            <person name="Lopez G."/>
            <person name="Campos D."/>
            <person name="Braidotti M."/>
            <person name="Ashley E."/>
            <person name="Golser W."/>
            <person name="Kim H."/>
            <person name="Lee S."/>
            <person name="Lin J."/>
            <person name="Dujmic Z."/>
            <person name="Kim W."/>
            <person name="Talag J."/>
            <person name="Zuccolo A."/>
            <person name="Fan C."/>
            <person name="Sebastian A."/>
            <person name="Kramer M."/>
            <person name="Spiegel L."/>
            <person name="Nascimento L."/>
            <person name="Zutavern T."/>
            <person name="Miller B."/>
            <person name="Ambroise C."/>
            <person name="Muller S."/>
            <person name="Spooner W."/>
            <person name="Narechania A."/>
            <person name="Ren L."/>
            <person name="Wei S."/>
            <person name="Kumari S."/>
            <person name="Faga B."/>
            <person name="Levy M.J."/>
            <person name="McMahan L."/>
            <person name="Van Buren P."/>
            <person name="Vaughn M.W."/>
            <person name="Ying K."/>
            <person name="Yeh C.-T."/>
            <person name="Emrich S.J."/>
            <person name="Jia Y."/>
            <person name="Kalyanaraman A."/>
            <person name="Hsia A.-P."/>
            <person name="Barbazuk W.B."/>
            <person name="Baucom R.S."/>
            <person name="Brutnell T.P."/>
            <person name="Carpita N.C."/>
            <person name="Chaparro C."/>
            <person name="Chia J.-M."/>
            <person name="Deragon J.-M."/>
            <person name="Estill J.C."/>
            <person name="Fu Y."/>
            <person name="Jeddeloh J.A."/>
            <person name="Han Y."/>
            <person name="Lee H."/>
            <person name="Li P."/>
            <person name="Lisch D.R."/>
            <person name="Liu S."/>
            <person name="Liu Z."/>
            <person name="Nagel D.H."/>
            <person name="McCann M.C."/>
            <person name="SanMiguel P."/>
            <person name="Myers A.M."/>
            <person name="Nettleton D."/>
            <person name="Nguyen J."/>
            <person name="Penning B.W."/>
            <person name="Ponnala L."/>
            <person name="Schneider K.L."/>
            <person name="Schwartz D.C."/>
            <person name="Sharma A."/>
            <person name="Soderlund C."/>
            <person name="Springer N.M."/>
            <person name="Sun Q."/>
            <person name="Wang H."/>
            <person name="Waterman M."/>
            <person name="Westerman R."/>
            <person name="Wolfgruber T.K."/>
            <person name="Yang L."/>
            <person name="Yu Y."/>
            <person name="Zhang L."/>
            <person name="Zhou S."/>
            <person name="Zhu Q."/>
            <person name="Bennetzen J.L."/>
            <person name="Dawe R.K."/>
            <person name="Jiang J."/>
            <person name="Jiang N."/>
            <person name="Presting G.G."/>
            <person name="Wessler S.R."/>
            <person name="Aluru S."/>
            <person name="Martienssen R.A."/>
            <person name="Clifton S.W."/>
            <person name="McCombie W.R."/>
            <person name="Wing R.A."/>
            <person name="Wilson R.K."/>
        </authorList>
    </citation>
    <scope>NUCLEOTIDE SEQUENCE [LARGE SCALE GENOMIC DNA]</scope>
    <source>
        <strain evidence="10">cv. B73</strain>
    </source>
</reference>
<keyword evidence="11" id="KW-1267">Proteomics identification</keyword>
<dbReference type="NCBIfam" id="NF001936">
    <property type="entry name" value="PRK00714.1-3"/>
    <property type="match status" value="1"/>
</dbReference>
<dbReference type="GO" id="GO:0034432">
    <property type="term" value="F:bis(5'-adenosyl)-pentaphosphatase activity"/>
    <property type="evidence" value="ECO:0000318"/>
    <property type="project" value="GO_Central"/>
</dbReference>
<evidence type="ECO:0000256" key="5">
    <source>
        <dbReference type="ARBA" id="ARBA00022842"/>
    </source>
</evidence>
<dbReference type="SUPFAM" id="SSF55811">
    <property type="entry name" value="Nudix"/>
    <property type="match status" value="1"/>
</dbReference>
<dbReference type="HAMAP" id="MF_00298">
    <property type="entry name" value="Nudix_RppH"/>
    <property type="match status" value="1"/>
</dbReference>
<keyword evidence="3" id="KW-0479">Metal-binding</keyword>
<comment type="cofactor">
    <cofactor evidence="1">
        <name>Mn(2+)</name>
        <dbReference type="ChEBI" id="CHEBI:29035"/>
    </cofactor>
</comment>
<dbReference type="EnsemblPlants" id="Zm00001eb434200_T001">
    <property type="protein sequence ID" value="Zm00001eb434200_P001"/>
    <property type="gene ID" value="Zm00001eb434200"/>
</dbReference>
<dbReference type="NCBIfam" id="NF001938">
    <property type="entry name" value="PRK00714.1-5"/>
    <property type="match status" value="1"/>
</dbReference>
<dbReference type="InterPro" id="IPR020476">
    <property type="entry name" value="Nudix_hydrolase"/>
</dbReference>
<evidence type="ECO:0000256" key="4">
    <source>
        <dbReference type="ARBA" id="ARBA00022801"/>
    </source>
</evidence>
<dbReference type="EnsemblPlants" id="Zm00001eb434200_T002">
    <property type="protein sequence ID" value="Zm00001eb434200_P002"/>
    <property type="gene ID" value="Zm00001eb434200"/>
</dbReference>
<keyword evidence="4 7" id="KW-0378">Hydrolase</keyword>
<evidence type="ECO:0000313" key="9">
    <source>
        <dbReference type="EnsemblPlants" id="Zm00001eb434200_P001"/>
    </source>
</evidence>
<feature type="domain" description="Nudix hydrolase" evidence="8">
    <location>
        <begin position="100"/>
        <end position="248"/>
    </location>
</feature>
<evidence type="ECO:0000256" key="1">
    <source>
        <dbReference type="ARBA" id="ARBA00001936"/>
    </source>
</evidence>
<dbReference type="AlphaFoldDB" id="A0A804UNF4"/>
<dbReference type="GO" id="GO:0046872">
    <property type="term" value="F:metal ion binding"/>
    <property type="evidence" value="ECO:0007669"/>
    <property type="project" value="UniProtKB-KW"/>
</dbReference>
<dbReference type="Gramene" id="Zm00001eb434200_T002">
    <property type="protein sequence ID" value="Zm00001eb434200_P002"/>
    <property type="gene ID" value="Zm00001eb434200"/>
</dbReference>
<name>A0A804UNF4_MAIZE</name>
<reference evidence="9" key="2">
    <citation type="submission" date="2019-07" db="EMBL/GenBank/DDBJ databases">
        <authorList>
            <person name="Seetharam A."/>
            <person name="Woodhouse M."/>
            <person name="Cannon E."/>
        </authorList>
    </citation>
    <scope>NUCLEOTIDE SEQUENCE [LARGE SCALE GENOMIC DNA]</scope>
    <source>
        <strain evidence="9">cv. B73</strain>
    </source>
</reference>
<organism evidence="9 10">
    <name type="scientific">Zea mays</name>
    <name type="common">Maize</name>
    <dbReference type="NCBI Taxonomy" id="4577"/>
    <lineage>
        <taxon>Eukaryota</taxon>
        <taxon>Viridiplantae</taxon>
        <taxon>Streptophyta</taxon>
        <taxon>Embryophyta</taxon>
        <taxon>Tracheophyta</taxon>
        <taxon>Spermatophyta</taxon>
        <taxon>Magnoliopsida</taxon>
        <taxon>Liliopsida</taxon>
        <taxon>Poales</taxon>
        <taxon>Poaceae</taxon>
        <taxon>PACMAD clade</taxon>
        <taxon>Panicoideae</taxon>
        <taxon>Andropogonodae</taxon>
        <taxon>Andropogoneae</taxon>
        <taxon>Tripsacinae</taxon>
        <taxon>Zea</taxon>
    </lineage>
</organism>
<evidence type="ECO:0000256" key="2">
    <source>
        <dbReference type="ARBA" id="ARBA00005582"/>
    </source>
</evidence>
<sequence length="262" mass="29031">MKACYMSITGPLVIHYPRNGIESSRKGEDRSESEMVVVAAAAARGRAVKPLFLVLVHHSRPAPRLPRRTARARPLRFLSCSTSAPPLFAAVASMDSPPQGYRTNVGICLADPSLTKIFSASRIDIPSAWQMPQGGIDAGEEPRAAAFRELREETGVTSAEIVAEAPVWLTYDFPPDVRTKLNARWGTDWKGQAQKWFLFRLTGNDDEINLNGDGSEKPEFGEWTWMTPKEVIEKAVDFKKPVYEEALKHFAPYLQSDPAASS</sequence>
<dbReference type="Gramene" id="Zm00001eb434200_T001">
    <property type="protein sequence ID" value="Zm00001eb434200_P001"/>
    <property type="gene ID" value="Zm00001eb434200"/>
</dbReference>
<evidence type="ECO:0000256" key="7">
    <source>
        <dbReference type="RuleBase" id="RU003476"/>
    </source>
</evidence>
<keyword evidence="6" id="KW-0464">Manganese</keyword>
<evidence type="ECO:0000256" key="6">
    <source>
        <dbReference type="ARBA" id="ARBA00023211"/>
    </source>
</evidence>